<accession>A0A381YMZ9</accession>
<dbReference type="EMBL" id="UINC01018612">
    <property type="protein sequence ID" value="SVA78330.1"/>
    <property type="molecule type" value="Genomic_DNA"/>
</dbReference>
<evidence type="ECO:0008006" key="2">
    <source>
        <dbReference type="Google" id="ProtNLM"/>
    </source>
</evidence>
<dbReference type="Pfam" id="PF03401">
    <property type="entry name" value="TctC"/>
    <property type="match status" value="1"/>
</dbReference>
<dbReference type="PANTHER" id="PTHR42928">
    <property type="entry name" value="TRICARBOXYLATE-BINDING PROTEIN"/>
    <property type="match status" value="1"/>
</dbReference>
<dbReference type="Gene3D" id="3.40.190.150">
    <property type="entry name" value="Bordetella uptake gene, domain 1"/>
    <property type="match status" value="1"/>
</dbReference>
<dbReference type="AlphaFoldDB" id="A0A381YMZ9"/>
<organism evidence="1">
    <name type="scientific">marine metagenome</name>
    <dbReference type="NCBI Taxonomy" id="408172"/>
    <lineage>
        <taxon>unclassified sequences</taxon>
        <taxon>metagenomes</taxon>
        <taxon>ecological metagenomes</taxon>
    </lineage>
</organism>
<dbReference type="CDD" id="cd07012">
    <property type="entry name" value="PBP2_Bug_TTT"/>
    <property type="match status" value="1"/>
</dbReference>
<dbReference type="InterPro" id="IPR042100">
    <property type="entry name" value="Bug_dom1"/>
</dbReference>
<dbReference type="PANTHER" id="PTHR42928:SF1">
    <property type="entry name" value="BLR4371 PROTEIN"/>
    <property type="match status" value="1"/>
</dbReference>
<dbReference type="PIRSF" id="PIRSF017082">
    <property type="entry name" value="YflP"/>
    <property type="match status" value="1"/>
</dbReference>
<gene>
    <name evidence="1" type="ORF">METZ01_LOCUS131184</name>
</gene>
<dbReference type="Gene3D" id="3.40.190.10">
    <property type="entry name" value="Periplasmic binding protein-like II"/>
    <property type="match status" value="1"/>
</dbReference>
<dbReference type="InterPro" id="IPR005064">
    <property type="entry name" value="BUG"/>
</dbReference>
<proteinExistence type="predicted"/>
<evidence type="ECO:0000313" key="1">
    <source>
        <dbReference type="EMBL" id="SVA78330.1"/>
    </source>
</evidence>
<sequence length="328" mass="36371">MIKMIKKHLGLCSFIFAGLAMLLTPMSLSAWEPQKPVEFVIMAGKGGGADKMARLMQAVIEKKGWSSMPLTPINKPGGSGAEALVHLKNRANSDPNHTIMVTLNSFYTTPLRQPGLGVDISTFTPVARMAEDTFLLWVHKDTGIRNVSQFVSAAKSKGSNWIMAGTGKLQEDQLLTDFLNAAYGLNMKYVPYKGGGKVAKQLAGKHANSTVNNPSEQEGFYKAGTTVPLAAFTANRLEMFPNAPTFRELGKDYVYYMQRSIVGAPGMSYAAAVFYQRLFKKVFDSADWKIYREKKSLMGDFLTGTELQDYWQKERDIHRDILKKMGAI</sequence>
<name>A0A381YMZ9_9ZZZZ</name>
<reference evidence="1" key="1">
    <citation type="submission" date="2018-05" db="EMBL/GenBank/DDBJ databases">
        <authorList>
            <person name="Lanie J.A."/>
            <person name="Ng W.-L."/>
            <person name="Kazmierczak K.M."/>
            <person name="Andrzejewski T.M."/>
            <person name="Davidsen T.M."/>
            <person name="Wayne K.J."/>
            <person name="Tettelin H."/>
            <person name="Glass J.I."/>
            <person name="Rusch D."/>
            <person name="Podicherti R."/>
            <person name="Tsui H.-C.T."/>
            <person name="Winkler M.E."/>
        </authorList>
    </citation>
    <scope>NUCLEOTIDE SEQUENCE</scope>
</reference>
<protein>
    <recommendedName>
        <fullName evidence="2">Tripartite tricarboxylate transporter substrate binding protein</fullName>
    </recommendedName>
</protein>